<dbReference type="FunFam" id="3.30.9.10:FF:000026">
    <property type="entry name" value="FAD-dependent oxidoreductase domain-containing protein 1"/>
    <property type="match status" value="1"/>
</dbReference>
<dbReference type="PANTHER" id="PTHR13847:SF282">
    <property type="entry name" value="LETHAL (2) 37BB"/>
    <property type="match status" value="1"/>
</dbReference>
<name>A0AAR5QJH8_DENPD</name>
<dbReference type="AlphaFoldDB" id="A0AAR5QJH8"/>
<dbReference type="InterPro" id="IPR006076">
    <property type="entry name" value="FAD-dep_OxRdtase"/>
</dbReference>
<feature type="domain" description="FAD dependent oxidoreductase" evidence="1">
    <location>
        <begin position="72"/>
        <end position="456"/>
    </location>
</feature>
<sequence>MLFGKVGVLTARGFLIKKSFSRSTKLFKYEKKMENPFYRTGRVLLNDVVNFYDKLTNPKPRRIVKGVPVHADIIIIGGGAIGSSIAYWLKEKTNPNSFEVLVIDKDLTFKNSATALSVGGLRQQFSLPENIQMSLFGAEFIRTLKDRFGPSADVCFTPHGYLMLASEEGAEQLIDNSKLQNELGAVNIVLSREQLKNRFPWINVDDVAVGCLGLEKEGWFDPWPLLQLLKKGAEEKAVQYINGEVVDFLFEKREDLVIEGIHETTLEQSNTLVVKMPNGEHKFIEFALCIIAAGADSGKVAELIKIGTGEGILSLRLPVEPRKRYVYTFDCAKDPPGLNTPMTIDHTGAYFRRDGLGGRFICGISPDSSEEPETTNLEVNYDFFHEKLWPVLAHRVPAFNAIKVKGGWSGFYEYNTFDENGIVGPHPYYTNIYLATGFSGHGIQQAPAIGRGVAEMILDGKFQTIDLTRLGFDRFILDKPLMEAQII</sequence>
<dbReference type="GO" id="GO:0005739">
    <property type="term" value="C:mitochondrion"/>
    <property type="evidence" value="ECO:0007669"/>
    <property type="project" value="GOC"/>
</dbReference>
<dbReference type="KEGG" id="dpa:109546689"/>
<dbReference type="Pfam" id="PF01266">
    <property type="entry name" value="DAO"/>
    <property type="match status" value="1"/>
</dbReference>
<protein>
    <recommendedName>
        <fullName evidence="1">FAD dependent oxidoreductase domain-containing protein</fullName>
    </recommendedName>
</protein>
<accession>A0AAR5QJH8</accession>
<dbReference type="PANTHER" id="PTHR13847">
    <property type="entry name" value="SARCOSINE DEHYDROGENASE-RELATED"/>
    <property type="match status" value="1"/>
</dbReference>
<organism evidence="2 3">
    <name type="scientific">Dendroctonus ponderosae</name>
    <name type="common">Mountain pine beetle</name>
    <dbReference type="NCBI Taxonomy" id="77166"/>
    <lineage>
        <taxon>Eukaryota</taxon>
        <taxon>Metazoa</taxon>
        <taxon>Ecdysozoa</taxon>
        <taxon>Arthropoda</taxon>
        <taxon>Hexapoda</taxon>
        <taxon>Insecta</taxon>
        <taxon>Pterygota</taxon>
        <taxon>Neoptera</taxon>
        <taxon>Endopterygota</taxon>
        <taxon>Coleoptera</taxon>
        <taxon>Polyphaga</taxon>
        <taxon>Cucujiformia</taxon>
        <taxon>Curculionidae</taxon>
        <taxon>Scolytinae</taxon>
        <taxon>Dendroctonus</taxon>
    </lineage>
</organism>
<evidence type="ECO:0000259" key="1">
    <source>
        <dbReference type="Pfam" id="PF01266"/>
    </source>
</evidence>
<reference evidence="3" key="1">
    <citation type="journal article" date="2013" name="Genome Biol.">
        <title>Draft genome of the mountain pine beetle, Dendroctonus ponderosae Hopkins, a major forest pest.</title>
        <authorList>
            <person name="Keeling C.I."/>
            <person name="Yuen M.M."/>
            <person name="Liao N.Y."/>
            <person name="Docking T.R."/>
            <person name="Chan S.K."/>
            <person name="Taylor G.A."/>
            <person name="Palmquist D.L."/>
            <person name="Jackman S.D."/>
            <person name="Nguyen A."/>
            <person name="Li M."/>
            <person name="Henderson H."/>
            <person name="Janes J.K."/>
            <person name="Zhao Y."/>
            <person name="Pandoh P."/>
            <person name="Moore R."/>
            <person name="Sperling F.A."/>
            <person name="Huber D.P."/>
            <person name="Birol I."/>
            <person name="Jones S.J."/>
            <person name="Bohlmann J."/>
        </authorList>
    </citation>
    <scope>NUCLEOTIDE SEQUENCE</scope>
</reference>
<dbReference type="Gene3D" id="3.50.50.60">
    <property type="entry name" value="FAD/NAD(P)-binding domain"/>
    <property type="match status" value="1"/>
</dbReference>
<dbReference type="InterPro" id="IPR036188">
    <property type="entry name" value="FAD/NAD-bd_sf"/>
</dbReference>
<dbReference type="EnsemblMetazoa" id="XM_019917743.1">
    <property type="protein sequence ID" value="XP_019773302.1"/>
    <property type="gene ID" value="LOC109546689"/>
</dbReference>
<reference evidence="2" key="2">
    <citation type="submission" date="2024-08" db="UniProtKB">
        <authorList>
            <consortium name="EnsemblMetazoa"/>
        </authorList>
    </citation>
    <scope>IDENTIFICATION</scope>
</reference>
<dbReference type="Gene3D" id="3.30.9.10">
    <property type="entry name" value="D-Amino Acid Oxidase, subunit A, domain 2"/>
    <property type="match status" value="1"/>
</dbReference>
<evidence type="ECO:0000313" key="2">
    <source>
        <dbReference type="EnsemblMetazoa" id="XP_019773302.1"/>
    </source>
</evidence>
<evidence type="ECO:0000313" key="3">
    <source>
        <dbReference type="Proteomes" id="UP000019118"/>
    </source>
</evidence>
<dbReference type="GO" id="GO:0032981">
    <property type="term" value="P:mitochondrial respiratory chain complex I assembly"/>
    <property type="evidence" value="ECO:0007669"/>
    <property type="project" value="TreeGrafter"/>
</dbReference>
<dbReference type="GeneID" id="109546689"/>
<keyword evidence="3" id="KW-1185">Reference proteome</keyword>
<proteinExistence type="predicted"/>
<dbReference type="SUPFAM" id="SSF51905">
    <property type="entry name" value="FAD/NAD(P)-binding domain"/>
    <property type="match status" value="1"/>
</dbReference>
<dbReference type="RefSeq" id="XP_019773302.1">
    <property type="nucleotide sequence ID" value="XM_019917743.2"/>
</dbReference>
<dbReference type="Proteomes" id="UP000019118">
    <property type="component" value="Unassembled WGS sequence"/>
</dbReference>